<organism evidence="2 3">
    <name type="scientific">Kingdonia uniflora</name>
    <dbReference type="NCBI Taxonomy" id="39325"/>
    <lineage>
        <taxon>Eukaryota</taxon>
        <taxon>Viridiplantae</taxon>
        <taxon>Streptophyta</taxon>
        <taxon>Embryophyta</taxon>
        <taxon>Tracheophyta</taxon>
        <taxon>Spermatophyta</taxon>
        <taxon>Magnoliopsida</taxon>
        <taxon>Ranunculales</taxon>
        <taxon>Circaeasteraceae</taxon>
        <taxon>Kingdonia</taxon>
    </lineage>
</organism>
<dbReference type="EMBL" id="JACGCM010000377">
    <property type="protein sequence ID" value="KAF6172839.1"/>
    <property type="molecule type" value="Genomic_DNA"/>
</dbReference>
<sequence>MCNRAHLRGESERKLLQVQVCESKACYENVLSEYQQVKCEIECYRYLTTSQVKEEEYVLMQKEMERYKMLLEESVVEQLILKEEALEIGNGLREELRNVSDVLEKATYELAEKTSEETECAVQLQNWKHIAESSKTTLVKEEEYVFMQKELERYKMMLKESDVEQLILKEEALEIENGLREELRNVSDALEKTTHELAEKRNRVCCSTAKLEAHCRILEKIPC</sequence>
<reference evidence="2 3" key="1">
    <citation type="journal article" date="2020" name="IScience">
        <title>Genome Sequencing of the Endangered Kingdonia uniflora (Circaeasteraceae, Ranunculales) Reveals Potential Mechanisms of Evolutionary Specialization.</title>
        <authorList>
            <person name="Sun Y."/>
            <person name="Deng T."/>
            <person name="Zhang A."/>
            <person name="Moore M.J."/>
            <person name="Landis J.B."/>
            <person name="Lin N."/>
            <person name="Zhang H."/>
            <person name="Zhang X."/>
            <person name="Huang J."/>
            <person name="Zhang X."/>
            <person name="Sun H."/>
            <person name="Wang H."/>
        </authorList>
    </citation>
    <scope>NUCLEOTIDE SEQUENCE [LARGE SCALE GENOMIC DNA]</scope>
    <source>
        <strain evidence="2">TB1705</strain>
        <tissue evidence="2">Leaf</tissue>
    </source>
</reference>
<gene>
    <name evidence="2" type="ORF">GIB67_034691</name>
</gene>
<accession>A0A7J7P072</accession>
<protein>
    <submittedName>
        <fullName evidence="2">Uncharacterized protein</fullName>
    </submittedName>
</protein>
<dbReference type="Proteomes" id="UP000541444">
    <property type="component" value="Unassembled WGS sequence"/>
</dbReference>
<dbReference type="PANTHER" id="PTHR45287:SF4">
    <property type="entry name" value="OS03G0691500 PROTEIN"/>
    <property type="match status" value="1"/>
</dbReference>
<evidence type="ECO:0000313" key="2">
    <source>
        <dbReference type="EMBL" id="KAF6172839.1"/>
    </source>
</evidence>
<dbReference type="InterPro" id="IPR040262">
    <property type="entry name" value="At4g38062-like"/>
</dbReference>
<evidence type="ECO:0000256" key="1">
    <source>
        <dbReference type="SAM" id="Coils"/>
    </source>
</evidence>
<feature type="coiled-coil region" evidence="1">
    <location>
        <begin position="176"/>
        <end position="203"/>
    </location>
</feature>
<keyword evidence="3" id="KW-1185">Reference proteome</keyword>
<proteinExistence type="predicted"/>
<name>A0A7J7P072_9MAGN</name>
<dbReference type="AlphaFoldDB" id="A0A7J7P072"/>
<keyword evidence="1" id="KW-0175">Coiled coil</keyword>
<dbReference type="OrthoDB" id="685795at2759"/>
<evidence type="ECO:0000313" key="3">
    <source>
        <dbReference type="Proteomes" id="UP000541444"/>
    </source>
</evidence>
<comment type="caution">
    <text evidence="2">The sequence shown here is derived from an EMBL/GenBank/DDBJ whole genome shotgun (WGS) entry which is preliminary data.</text>
</comment>
<dbReference type="PANTHER" id="PTHR45287">
    <property type="entry name" value="OS03G0691500 PROTEIN"/>
    <property type="match status" value="1"/>
</dbReference>